<dbReference type="PROSITE" id="PS50123">
    <property type="entry name" value="CHER"/>
    <property type="match status" value="1"/>
</dbReference>
<feature type="domain" description="CheR-type methyltransferase" evidence="1">
    <location>
        <begin position="15"/>
        <end position="233"/>
    </location>
</feature>
<dbReference type="SUPFAM" id="SSF53335">
    <property type="entry name" value="S-adenosyl-L-methionine-dependent methyltransferases"/>
    <property type="match status" value="1"/>
</dbReference>
<dbReference type="GO" id="GO:0032259">
    <property type="term" value="P:methylation"/>
    <property type="evidence" value="ECO:0007669"/>
    <property type="project" value="UniProtKB-KW"/>
</dbReference>
<dbReference type="KEGG" id="tdn:Suden_1940"/>
<evidence type="ECO:0000259" key="1">
    <source>
        <dbReference type="PROSITE" id="PS50123"/>
    </source>
</evidence>
<dbReference type="InterPro" id="IPR022642">
    <property type="entry name" value="CheR_C"/>
</dbReference>
<dbReference type="PANTHER" id="PTHR24422:SF21">
    <property type="entry name" value="CHEMOTAXIS PROTEIN METHYLTRANSFERASE 1"/>
    <property type="match status" value="1"/>
</dbReference>
<dbReference type="eggNOG" id="COG1352">
    <property type="taxonomic scope" value="Bacteria"/>
</dbReference>
<dbReference type="PRINTS" id="PR00996">
    <property type="entry name" value="CHERMTFRASE"/>
</dbReference>
<dbReference type="SMART" id="SM00138">
    <property type="entry name" value="MeTrc"/>
    <property type="match status" value="1"/>
</dbReference>
<dbReference type="GO" id="GO:0008757">
    <property type="term" value="F:S-adenosylmethionine-dependent methyltransferase activity"/>
    <property type="evidence" value="ECO:0007669"/>
    <property type="project" value="InterPro"/>
</dbReference>
<dbReference type="EMBL" id="CP000153">
    <property type="protein sequence ID" value="ABB45214.1"/>
    <property type="molecule type" value="Genomic_DNA"/>
</dbReference>
<dbReference type="PANTHER" id="PTHR24422">
    <property type="entry name" value="CHEMOTAXIS PROTEIN METHYLTRANSFERASE"/>
    <property type="match status" value="1"/>
</dbReference>
<dbReference type="SUPFAM" id="SSF47757">
    <property type="entry name" value="Chemotaxis receptor methyltransferase CheR, N-terminal domain"/>
    <property type="match status" value="1"/>
</dbReference>
<name>Q30P67_SULDN</name>
<evidence type="ECO:0000313" key="3">
    <source>
        <dbReference type="Proteomes" id="UP000002714"/>
    </source>
</evidence>
<gene>
    <name evidence="2" type="ordered locus">Suden_1940</name>
</gene>
<evidence type="ECO:0000313" key="2">
    <source>
        <dbReference type="EMBL" id="ABB45214.1"/>
    </source>
</evidence>
<keyword evidence="3" id="KW-1185">Reference proteome</keyword>
<dbReference type="InterPro" id="IPR000780">
    <property type="entry name" value="CheR_MeTrfase"/>
</dbReference>
<dbReference type="Proteomes" id="UP000002714">
    <property type="component" value="Chromosome"/>
</dbReference>
<dbReference type="RefSeq" id="WP_011373554.1">
    <property type="nucleotide sequence ID" value="NC_007575.1"/>
</dbReference>
<dbReference type="Pfam" id="PF01739">
    <property type="entry name" value="CheR"/>
    <property type="match status" value="1"/>
</dbReference>
<reference evidence="2 3" key="1">
    <citation type="journal article" date="2008" name="Appl. Environ. Microbiol.">
        <title>Genome of the epsilonproteobacterial chemolithoautotroph Sulfurimonas denitrificans.</title>
        <authorList>
            <person name="Sievert S.M."/>
            <person name="Scott K.M."/>
            <person name="Klotz M.G."/>
            <person name="Chain P.S.G."/>
            <person name="Hauser L.J."/>
            <person name="Hemp J."/>
            <person name="Huegler M."/>
            <person name="Land M."/>
            <person name="Lapidus A."/>
            <person name="Larimer F.W."/>
            <person name="Lucas S."/>
            <person name="Malfatti S.A."/>
            <person name="Meyer F."/>
            <person name="Paulsen I.T."/>
            <person name="Ren Q."/>
            <person name="Simon J."/>
            <person name="Bailey K."/>
            <person name="Diaz E."/>
            <person name="Fitzpatrick K.A."/>
            <person name="Glover B."/>
            <person name="Gwatney N."/>
            <person name="Korajkic A."/>
            <person name="Long A."/>
            <person name="Mobberley J.M."/>
            <person name="Pantry S.N."/>
            <person name="Pazder G."/>
            <person name="Peterson S."/>
            <person name="Quintanilla J.D."/>
            <person name="Sprinkle R."/>
            <person name="Stephens J."/>
            <person name="Thomas P."/>
            <person name="Vaughn R."/>
            <person name="Weber M.J."/>
            <person name="Wooten L.L."/>
        </authorList>
    </citation>
    <scope>NUCLEOTIDE SEQUENCE [LARGE SCALE GENOMIC DNA]</scope>
    <source>
        <strain evidence="3">ATCC 33889 / DSM 1251</strain>
    </source>
</reference>
<dbReference type="CDD" id="cd02440">
    <property type="entry name" value="AdoMet_MTases"/>
    <property type="match status" value="1"/>
</dbReference>
<dbReference type="OrthoDB" id="9786165at2"/>
<dbReference type="Gene3D" id="3.40.50.150">
    <property type="entry name" value="Vaccinia Virus protein VP39"/>
    <property type="match status" value="1"/>
</dbReference>
<sequence>MFFNFFKKDTSFEPEHKREQIQDYDDISQIANFFKNETGVTFDKQESILKNKVTTFCKHKEIFSFHELLDSLNRNSTLKQELIDTLTTNETFFYREFKQVQELVELVKKCSHKVEILCAPSATGEEPYSIAIALLEAGVASESFNILGIDINQEAIQRAKNGVYKERNIRNLSSEQLRKYFKQEGGLYRLNDSVKSRVTFRVINIFDHSFKNIGNFDFIFCRNMLIYFDKETKIKAKEILQNLRKNKNQEIFFGHADLF</sequence>
<dbReference type="HOGENOM" id="CLU_025854_0_1_7"/>
<proteinExistence type="predicted"/>
<protein>
    <submittedName>
        <fullName evidence="2">MCP methyltransferase, CheR-type</fullName>
    </submittedName>
</protein>
<accession>Q30P67</accession>
<dbReference type="InterPro" id="IPR029063">
    <property type="entry name" value="SAM-dependent_MTases_sf"/>
</dbReference>
<dbReference type="InterPro" id="IPR050903">
    <property type="entry name" value="Bact_Chemotaxis_MeTrfase"/>
</dbReference>
<keyword evidence="2" id="KW-0489">Methyltransferase</keyword>
<keyword evidence="2" id="KW-0808">Transferase</keyword>
<dbReference type="AlphaFoldDB" id="Q30P67"/>
<organism evidence="2 3">
    <name type="scientific">Sulfurimonas denitrificans (strain ATCC 33889 / DSM 1251)</name>
    <name type="common">Thiomicrospira denitrificans (strain ATCC 33889 / DSM 1251)</name>
    <dbReference type="NCBI Taxonomy" id="326298"/>
    <lineage>
        <taxon>Bacteria</taxon>
        <taxon>Pseudomonadati</taxon>
        <taxon>Campylobacterota</taxon>
        <taxon>Epsilonproteobacteria</taxon>
        <taxon>Campylobacterales</taxon>
        <taxon>Sulfurimonadaceae</taxon>
        <taxon>Sulfurimonas</taxon>
    </lineage>
</organism>
<dbReference type="STRING" id="326298.Suden_1940"/>